<reference evidence="2 3" key="1">
    <citation type="submission" date="2019-03" db="EMBL/GenBank/DDBJ databases">
        <title>Genomic Encyclopedia of Type Strains, Phase IV (KMG-IV): sequencing the most valuable type-strain genomes for metagenomic binning, comparative biology and taxonomic classification.</title>
        <authorList>
            <person name="Goeker M."/>
        </authorList>
    </citation>
    <scope>NUCLEOTIDE SEQUENCE [LARGE SCALE GENOMIC DNA]</scope>
    <source>
        <strain evidence="2 3">DSM 45361</strain>
    </source>
</reference>
<comment type="caution">
    <text evidence="2">The sequence shown here is derived from an EMBL/GenBank/DDBJ whole genome shotgun (WGS) entry which is preliminary data.</text>
</comment>
<dbReference type="EMBL" id="SNXZ01000002">
    <property type="protein sequence ID" value="TDQ00956.1"/>
    <property type="molecule type" value="Genomic_DNA"/>
</dbReference>
<organism evidence="2 3">
    <name type="scientific">Labedaea rhizosphaerae</name>
    <dbReference type="NCBI Taxonomy" id="598644"/>
    <lineage>
        <taxon>Bacteria</taxon>
        <taxon>Bacillati</taxon>
        <taxon>Actinomycetota</taxon>
        <taxon>Actinomycetes</taxon>
        <taxon>Pseudonocardiales</taxon>
        <taxon>Pseudonocardiaceae</taxon>
        <taxon>Labedaea</taxon>
    </lineage>
</organism>
<gene>
    <name evidence="2" type="ORF">EV186_102822</name>
</gene>
<evidence type="ECO:0000313" key="2">
    <source>
        <dbReference type="EMBL" id="TDQ00956.1"/>
    </source>
</evidence>
<keyword evidence="1" id="KW-0175">Coiled coil</keyword>
<name>A0A4R6SHV1_LABRH</name>
<dbReference type="AlphaFoldDB" id="A0A4R6SHV1"/>
<dbReference type="RefSeq" id="WP_133849602.1">
    <property type="nucleotide sequence ID" value="NZ_SNXZ01000002.1"/>
</dbReference>
<evidence type="ECO:0000256" key="1">
    <source>
        <dbReference type="SAM" id="Coils"/>
    </source>
</evidence>
<accession>A0A4R6SHV1</accession>
<dbReference type="OrthoDB" id="3700158at2"/>
<protein>
    <submittedName>
        <fullName evidence="2">Uncharacterized protein</fullName>
    </submittedName>
</protein>
<evidence type="ECO:0000313" key="3">
    <source>
        <dbReference type="Proteomes" id="UP000295444"/>
    </source>
</evidence>
<sequence length="129" mass="14368">MTDPLQHPEIRAAMERLTAAEASLDEAIAKAEQVEQRTNRPGLSGRDIERIEEYAKSADAPKAMKDLQKKVDDGELTWRDITSPRHFNDPEVRAAFQGSATEMGRAYAMIQEGLSVDDIIDSGNDHQDD</sequence>
<dbReference type="Proteomes" id="UP000295444">
    <property type="component" value="Unassembled WGS sequence"/>
</dbReference>
<proteinExistence type="predicted"/>
<feature type="coiled-coil region" evidence="1">
    <location>
        <begin position="10"/>
        <end position="37"/>
    </location>
</feature>
<keyword evidence="3" id="KW-1185">Reference proteome</keyword>